<proteinExistence type="inferred from homology"/>
<dbReference type="GO" id="GO:0006508">
    <property type="term" value="P:proteolysis"/>
    <property type="evidence" value="ECO:0007669"/>
    <property type="project" value="InterPro"/>
</dbReference>
<feature type="signal peptide" evidence="4">
    <location>
        <begin position="1"/>
        <end position="17"/>
    </location>
</feature>
<dbReference type="HOGENOM" id="CLU_004497_6_1_1"/>
<dbReference type="InterPro" id="IPR001254">
    <property type="entry name" value="Trypsin_dom"/>
</dbReference>
<name>B0WX31_CULQU</name>
<feature type="domain" description="Peptidase S1" evidence="5">
    <location>
        <begin position="31"/>
        <end position="431"/>
    </location>
</feature>
<dbReference type="eggNOG" id="KOG3627">
    <property type="taxonomic scope" value="Eukaryota"/>
</dbReference>
<evidence type="ECO:0000313" key="7">
    <source>
        <dbReference type="EnsemblMetazoa" id="CPIJ011753-PA"/>
    </source>
</evidence>
<dbReference type="InterPro" id="IPR043504">
    <property type="entry name" value="Peptidase_S1_PA_chymotrypsin"/>
</dbReference>
<gene>
    <name evidence="7" type="primary">6044440</name>
    <name evidence="6" type="ORF">CpipJ_CPIJ011753</name>
</gene>
<protein>
    <submittedName>
        <fullName evidence="6">Polyserase-2</fullName>
    </submittedName>
</protein>
<dbReference type="KEGG" id="cqu:CpipJ_CPIJ011753"/>
<evidence type="ECO:0000313" key="8">
    <source>
        <dbReference type="Proteomes" id="UP000002320"/>
    </source>
</evidence>
<dbReference type="GO" id="GO:0004252">
    <property type="term" value="F:serine-type endopeptidase activity"/>
    <property type="evidence" value="ECO:0007669"/>
    <property type="project" value="InterPro"/>
</dbReference>
<evidence type="ECO:0000256" key="2">
    <source>
        <dbReference type="ARBA" id="ARBA00023180"/>
    </source>
</evidence>
<dbReference type="InterPro" id="IPR001314">
    <property type="entry name" value="Peptidase_S1A"/>
</dbReference>
<sequence length="432" mass="48603">MWHKVAFIIVLISLTDAFECGVRKKNVNKVIVRGQQTSPGDWPWHVAIYHQGYSSYSYACGGTLLSKIFVLTADHCVRSENDYVISSRNIFVRLGLHNMRELNRQTIQQHKVQQIHTLGLSKQLKNDIAILELATEAEFTNFVQPACVNQVEDLTNQFGTAVGWGVDETDRISQVLKSQRMPVVSTNKCLESNRGIFRQVLDSSLFCAGFTNGTTVCNGDSGGGLHFERNGTCIVVRLGDYDYDSSQRQNCSLFNESDCSIPLPRYYSIESIIVHPEFNVASLRNNVALVRVSRNINFKDHIQPICLPVTPSLRQQRLQQGIIAGWGAQTYNDSYPRILRKATVQLWDQSDCEDLVDPKWHVGDDVLCSGGNATPNTCNWDDGTPLGYPSLYKGRMRFVQYGIASSFACDFNPSLYMNLASYMDWILANLMP</sequence>
<keyword evidence="2" id="KW-0325">Glycoprotein</keyword>
<dbReference type="SUPFAM" id="SSF50494">
    <property type="entry name" value="Trypsin-like serine proteases"/>
    <property type="match status" value="2"/>
</dbReference>
<dbReference type="CDD" id="cd00190">
    <property type="entry name" value="Tryp_SPc"/>
    <property type="match status" value="1"/>
</dbReference>
<keyword evidence="4" id="KW-0732">Signal</keyword>
<dbReference type="InterPro" id="IPR051487">
    <property type="entry name" value="Ser/Thr_Proteases_Immune/Dev"/>
</dbReference>
<dbReference type="PANTHER" id="PTHR24256">
    <property type="entry name" value="TRYPTASE-RELATED"/>
    <property type="match status" value="1"/>
</dbReference>
<dbReference type="VEuPathDB" id="VectorBase:CPIJ011753"/>
<keyword evidence="1" id="KW-1015">Disulfide bond</keyword>
<reference evidence="6" key="1">
    <citation type="submission" date="2007-03" db="EMBL/GenBank/DDBJ databases">
        <title>Annotation of Culex pipiens quinquefasciatus.</title>
        <authorList>
            <consortium name="The Broad Institute Genome Sequencing Platform"/>
            <person name="Atkinson P.W."/>
            <person name="Hemingway J."/>
            <person name="Christensen B.M."/>
            <person name="Higgs S."/>
            <person name="Kodira C."/>
            <person name="Hannick L."/>
            <person name="Megy K."/>
            <person name="O'Leary S."/>
            <person name="Pearson M."/>
            <person name="Haas B.J."/>
            <person name="Mauceli E."/>
            <person name="Wortman J.R."/>
            <person name="Lee N.H."/>
            <person name="Guigo R."/>
            <person name="Stanke M."/>
            <person name="Alvarado L."/>
            <person name="Amedeo P."/>
            <person name="Antoine C.H."/>
            <person name="Arensburger P."/>
            <person name="Bidwell S.L."/>
            <person name="Crawford M."/>
            <person name="Camaro F."/>
            <person name="Devon K."/>
            <person name="Engels R."/>
            <person name="Hammond M."/>
            <person name="Howarth C."/>
            <person name="Koehrsen M."/>
            <person name="Lawson D."/>
            <person name="Montgomery P."/>
            <person name="Nene V."/>
            <person name="Nusbaum C."/>
            <person name="Puiu D."/>
            <person name="Romero-Severson J."/>
            <person name="Severson D.W."/>
            <person name="Shumway M."/>
            <person name="Sisk P."/>
            <person name="Stolte C."/>
            <person name="Zeng Q."/>
            <person name="Eisenstadt E."/>
            <person name="Fraser-Liggett C."/>
            <person name="Strausberg R."/>
            <person name="Galagan J."/>
            <person name="Birren B."/>
            <person name="Collins F.H."/>
        </authorList>
    </citation>
    <scope>NUCLEOTIDE SEQUENCE [LARGE SCALE GENOMIC DNA]</scope>
    <source>
        <strain evidence="6">JHB</strain>
    </source>
</reference>
<dbReference type="EMBL" id="DS232157">
    <property type="protein sequence ID" value="EDS36292.1"/>
    <property type="molecule type" value="Genomic_DNA"/>
</dbReference>
<comment type="similarity">
    <text evidence="3">Belongs to the peptidase S1 family. CLIP subfamily.</text>
</comment>
<dbReference type="VEuPathDB" id="VectorBase:CQUJHB017188"/>
<organism>
    <name type="scientific">Culex quinquefasciatus</name>
    <name type="common">Southern house mosquito</name>
    <name type="synonym">Culex pungens</name>
    <dbReference type="NCBI Taxonomy" id="7176"/>
    <lineage>
        <taxon>Eukaryota</taxon>
        <taxon>Metazoa</taxon>
        <taxon>Ecdysozoa</taxon>
        <taxon>Arthropoda</taxon>
        <taxon>Hexapoda</taxon>
        <taxon>Insecta</taxon>
        <taxon>Pterygota</taxon>
        <taxon>Neoptera</taxon>
        <taxon>Endopterygota</taxon>
        <taxon>Diptera</taxon>
        <taxon>Nematocera</taxon>
        <taxon>Culicoidea</taxon>
        <taxon>Culicidae</taxon>
        <taxon>Culicinae</taxon>
        <taxon>Culicini</taxon>
        <taxon>Culex</taxon>
        <taxon>Culex</taxon>
    </lineage>
</organism>
<dbReference type="InterPro" id="IPR009003">
    <property type="entry name" value="Peptidase_S1_PA"/>
</dbReference>
<dbReference type="AlphaFoldDB" id="B0WX31"/>
<dbReference type="OrthoDB" id="6147874at2759"/>
<evidence type="ECO:0000256" key="1">
    <source>
        <dbReference type="ARBA" id="ARBA00023157"/>
    </source>
</evidence>
<dbReference type="PROSITE" id="PS50240">
    <property type="entry name" value="TRYPSIN_DOM"/>
    <property type="match status" value="1"/>
</dbReference>
<dbReference type="FunFam" id="2.40.10.10:FF:000068">
    <property type="entry name" value="transmembrane protease serine 2"/>
    <property type="match status" value="1"/>
</dbReference>
<dbReference type="SMART" id="SM00020">
    <property type="entry name" value="Tryp_SPc"/>
    <property type="match status" value="2"/>
</dbReference>
<feature type="chain" id="PRO_5011408665" evidence="4">
    <location>
        <begin position="18"/>
        <end position="432"/>
    </location>
</feature>
<evidence type="ECO:0000313" key="6">
    <source>
        <dbReference type="EMBL" id="EDS36292.1"/>
    </source>
</evidence>
<dbReference type="FunCoup" id="B0WX31">
    <property type="interactions" value="15"/>
</dbReference>
<dbReference type="Pfam" id="PF00089">
    <property type="entry name" value="Trypsin"/>
    <property type="match status" value="2"/>
</dbReference>
<dbReference type="EnsemblMetazoa" id="CPIJ011753-RA">
    <property type="protein sequence ID" value="CPIJ011753-PA"/>
    <property type="gene ID" value="CPIJ011753"/>
</dbReference>
<dbReference type="PRINTS" id="PR00722">
    <property type="entry name" value="CHYMOTRYPSIN"/>
</dbReference>
<reference evidence="7" key="2">
    <citation type="submission" date="2021-02" db="UniProtKB">
        <authorList>
            <consortium name="EnsemblMetazoa"/>
        </authorList>
    </citation>
    <scope>IDENTIFICATION</scope>
    <source>
        <strain evidence="7">JHB</strain>
    </source>
</reference>
<accession>B0WX31</accession>
<evidence type="ECO:0000259" key="5">
    <source>
        <dbReference type="PROSITE" id="PS50240"/>
    </source>
</evidence>
<dbReference type="Gene3D" id="2.40.10.10">
    <property type="entry name" value="Trypsin-like serine proteases"/>
    <property type="match status" value="4"/>
</dbReference>
<dbReference type="VEuPathDB" id="VectorBase:CQUJHB011037"/>
<dbReference type="OMA" id="QFCSEST"/>
<dbReference type="InParanoid" id="B0WX31"/>
<dbReference type="Proteomes" id="UP000002320">
    <property type="component" value="Unassembled WGS sequence"/>
</dbReference>
<dbReference type="STRING" id="7176.B0WX31"/>
<keyword evidence="8" id="KW-1185">Reference proteome</keyword>
<evidence type="ECO:0000256" key="3">
    <source>
        <dbReference type="ARBA" id="ARBA00024195"/>
    </source>
</evidence>
<evidence type="ECO:0000256" key="4">
    <source>
        <dbReference type="SAM" id="SignalP"/>
    </source>
</evidence>